<feature type="compositionally biased region" description="Low complexity" evidence="1">
    <location>
        <begin position="84"/>
        <end position="98"/>
    </location>
</feature>
<feature type="chain" id="PRO_5045393273" description="Secreted protein" evidence="2">
    <location>
        <begin position="26"/>
        <end position="427"/>
    </location>
</feature>
<accession>A0ABP8MNQ2</accession>
<keyword evidence="4" id="KW-1185">Reference proteome</keyword>
<feature type="region of interest" description="Disordered" evidence="1">
    <location>
        <begin position="65"/>
        <end position="104"/>
    </location>
</feature>
<gene>
    <name evidence="3" type="ORF">GCM10023156_20640</name>
</gene>
<proteinExistence type="predicted"/>
<protein>
    <recommendedName>
        <fullName evidence="5">Secreted protein</fullName>
    </recommendedName>
</protein>
<sequence length="427" mass="47096">MWTLFPKRRTIAACLLTLMGGNQFASSDEPSDPMVTPSPVLRIVNARTNFQTEAVPVVNPVEPTVDGKWADPQRPVGLESADVNHSGTSSHSNTNTHSINPGSPVAAESQPCVLLNNGNVLWGTVTQLGQWIMVSRDGVSEVQLARKDVACWGNSIRELYQYRIDRRGVGSLVSRLEDARWCLRYDLYDLAAKELVDIYAIAPDHPEAKRIEKRLRSTAMAADVEKVEPSEPVVDDAPSDPSKAWIPAALESSDRVRDFARFVQPLMINRCAQCHSHDTKRKWQLMTPSIGSRPSARMTHDNLKAAFQFLDMQSPLTSEMLVKAQTPHGDEPRGVDPRRQTTAATIQKWVESVHANVAPAKSVPTHVPPLGQFFTPDEAIPMPAIAEPSEPEVPVSTPVTSARPARLPDIGNPFDPELFNRRFATGE</sequence>
<evidence type="ECO:0000256" key="2">
    <source>
        <dbReference type="SAM" id="SignalP"/>
    </source>
</evidence>
<evidence type="ECO:0000256" key="1">
    <source>
        <dbReference type="SAM" id="MobiDB-lite"/>
    </source>
</evidence>
<reference evidence="4" key="1">
    <citation type="journal article" date="2019" name="Int. J. Syst. Evol. Microbiol.">
        <title>The Global Catalogue of Microorganisms (GCM) 10K type strain sequencing project: providing services to taxonomists for standard genome sequencing and annotation.</title>
        <authorList>
            <consortium name="The Broad Institute Genomics Platform"/>
            <consortium name="The Broad Institute Genome Sequencing Center for Infectious Disease"/>
            <person name="Wu L."/>
            <person name="Ma J."/>
        </authorList>
    </citation>
    <scope>NUCLEOTIDE SEQUENCE [LARGE SCALE GENOMIC DNA]</scope>
    <source>
        <strain evidence="4">JCM 17759</strain>
    </source>
</reference>
<evidence type="ECO:0000313" key="4">
    <source>
        <dbReference type="Proteomes" id="UP001500840"/>
    </source>
</evidence>
<dbReference type="RefSeq" id="WP_345321724.1">
    <property type="nucleotide sequence ID" value="NZ_BAABGA010000029.1"/>
</dbReference>
<organism evidence="3 4">
    <name type="scientific">Novipirellula rosea</name>
    <dbReference type="NCBI Taxonomy" id="1031540"/>
    <lineage>
        <taxon>Bacteria</taxon>
        <taxon>Pseudomonadati</taxon>
        <taxon>Planctomycetota</taxon>
        <taxon>Planctomycetia</taxon>
        <taxon>Pirellulales</taxon>
        <taxon>Pirellulaceae</taxon>
        <taxon>Novipirellula</taxon>
    </lineage>
</organism>
<comment type="caution">
    <text evidence="3">The sequence shown here is derived from an EMBL/GenBank/DDBJ whole genome shotgun (WGS) entry which is preliminary data.</text>
</comment>
<feature type="region of interest" description="Disordered" evidence="1">
    <location>
        <begin position="387"/>
        <end position="417"/>
    </location>
</feature>
<name>A0ABP8MNQ2_9BACT</name>
<feature type="compositionally biased region" description="Low complexity" evidence="1">
    <location>
        <begin position="392"/>
        <end position="401"/>
    </location>
</feature>
<evidence type="ECO:0000313" key="3">
    <source>
        <dbReference type="EMBL" id="GAA4451993.1"/>
    </source>
</evidence>
<keyword evidence="2" id="KW-0732">Signal</keyword>
<evidence type="ECO:0008006" key="5">
    <source>
        <dbReference type="Google" id="ProtNLM"/>
    </source>
</evidence>
<feature type="signal peptide" evidence="2">
    <location>
        <begin position="1"/>
        <end position="25"/>
    </location>
</feature>
<dbReference type="Proteomes" id="UP001500840">
    <property type="component" value="Unassembled WGS sequence"/>
</dbReference>
<dbReference type="EMBL" id="BAABGA010000029">
    <property type="protein sequence ID" value="GAA4451993.1"/>
    <property type="molecule type" value="Genomic_DNA"/>
</dbReference>